<protein>
    <submittedName>
        <fullName evidence="2">Class I SAM-dependent methyltransferase</fullName>
    </submittedName>
</protein>
<keyword evidence="2" id="KW-0808">Transferase</keyword>
<dbReference type="PANTHER" id="PTHR43861">
    <property type="entry name" value="TRANS-ACONITATE 2-METHYLTRANSFERASE-RELATED"/>
    <property type="match status" value="1"/>
</dbReference>
<keyword evidence="2" id="KW-0489">Methyltransferase</keyword>
<evidence type="ECO:0000313" key="2">
    <source>
        <dbReference type="EMBL" id="MFD2617580.1"/>
    </source>
</evidence>
<dbReference type="SUPFAM" id="SSF53335">
    <property type="entry name" value="S-adenosyl-L-methionine-dependent methyltransferases"/>
    <property type="match status" value="1"/>
</dbReference>
<evidence type="ECO:0000259" key="1">
    <source>
        <dbReference type="Pfam" id="PF13847"/>
    </source>
</evidence>
<name>A0ABW5PRP2_9BACI</name>
<gene>
    <name evidence="2" type="ORF">ACFSTF_09725</name>
</gene>
<keyword evidence="3" id="KW-1185">Reference proteome</keyword>
<dbReference type="InterPro" id="IPR029063">
    <property type="entry name" value="SAM-dependent_MTases_sf"/>
</dbReference>
<organism evidence="2 3">
    <name type="scientific">Terrilactibacillus laevilacticus</name>
    <dbReference type="NCBI Taxonomy" id="1380157"/>
    <lineage>
        <taxon>Bacteria</taxon>
        <taxon>Bacillati</taxon>
        <taxon>Bacillota</taxon>
        <taxon>Bacilli</taxon>
        <taxon>Bacillales</taxon>
        <taxon>Bacillaceae</taxon>
        <taxon>Terrilactibacillus</taxon>
    </lineage>
</organism>
<dbReference type="Pfam" id="PF13847">
    <property type="entry name" value="Methyltransf_31"/>
    <property type="match status" value="1"/>
</dbReference>
<dbReference type="CDD" id="cd02440">
    <property type="entry name" value="AdoMet_MTases"/>
    <property type="match status" value="1"/>
</dbReference>
<dbReference type="GO" id="GO:0008168">
    <property type="term" value="F:methyltransferase activity"/>
    <property type="evidence" value="ECO:0007669"/>
    <property type="project" value="UniProtKB-KW"/>
</dbReference>
<sequence length="254" mass="29111">MTSKNQWNSNLYDTKIDFVSKLGQGIFDILDPKQGERILDLGCGTGDLCAKIKEAGSFPIGIDLSESMIERARLKYPNIPFHSQNAIDYRTNEPFDAVFSNATLHWIKQADETIETVHQALKKGGRFVAEFGGKGNVETISKAIENTLKEHGYNMEGRNPWYFPSLAEYSTKLETHGFRVIHASHFDRPTELKGEDGLKDWLDMFSDDFFFDIPLQIKHQMYDSIINEAKPKLWQDGKWVADYKRLRIVAVKEN</sequence>
<dbReference type="Gene3D" id="3.40.50.150">
    <property type="entry name" value="Vaccinia Virus protein VP39"/>
    <property type="match status" value="1"/>
</dbReference>
<dbReference type="InterPro" id="IPR025714">
    <property type="entry name" value="Methyltranfer_dom"/>
</dbReference>
<reference evidence="3" key="1">
    <citation type="journal article" date="2019" name="Int. J. Syst. Evol. Microbiol.">
        <title>The Global Catalogue of Microorganisms (GCM) 10K type strain sequencing project: providing services to taxonomists for standard genome sequencing and annotation.</title>
        <authorList>
            <consortium name="The Broad Institute Genomics Platform"/>
            <consortium name="The Broad Institute Genome Sequencing Center for Infectious Disease"/>
            <person name="Wu L."/>
            <person name="Ma J."/>
        </authorList>
    </citation>
    <scope>NUCLEOTIDE SEQUENCE [LARGE SCALE GENOMIC DNA]</scope>
    <source>
        <strain evidence="3">TISTR 2241</strain>
    </source>
</reference>
<accession>A0ABW5PRP2</accession>
<dbReference type="RefSeq" id="WP_141190497.1">
    <property type="nucleotide sequence ID" value="NZ_JBHUMR010000013.1"/>
</dbReference>
<comment type="caution">
    <text evidence="2">The sequence shown here is derived from an EMBL/GenBank/DDBJ whole genome shotgun (WGS) entry which is preliminary data.</text>
</comment>
<dbReference type="GO" id="GO:0032259">
    <property type="term" value="P:methylation"/>
    <property type="evidence" value="ECO:0007669"/>
    <property type="project" value="UniProtKB-KW"/>
</dbReference>
<evidence type="ECO:0000313" key="3">
    <source>
        <dbReference type="Proteomes" id="UP001597458"/>
    </source>
</evidence>
<dbReference type="Proteomes" id="UP001597458">
    <property type="component" value="Unassembled WGS sequence"/>
</dbReference>
<proteinExistence type="predicted"/>
<dbReference type="PANTHER" id="PTHR43861:SF1">
    <property type="entry name" value="TRANS-ACONITATE 2-METHYLTRANSFERASE"/>
    <property type="match status" value="1"/>
</dbReference>
<dbReference type="EMBL" id="JBHUMR010000013">
    <property type="protein sequence ID" value="MFD2617580.1"/>
    <property type="molecule type" value="Genomic_DNA"/>
</dbReference>
<feature type="domain" description="Methyltransferase" evidence="1">
    <location>
        <begin position="33"/>
        <end position="130"/>
    </location>
</feature>